<organism evidence="1">
    <name type="scientific">marine sediment metagenome</name>
    <dbReference type="NCBI Taxonomy" id="412755"/>
    <lineage>
        <taxon>unclassified sequences</taxon>
        <taxon>metagenomes</taxon>
        <taxon>ecological metagenomes</taxon>
    </lineage>
</organism>
<accession>X0Y6K2</accession>
<evidence type="ECO:0000313" key="1">
    <source>
        <dbReference type="EMBL" id="GAG32481.1"/>
    </source>
</evidence>
<dbReference type="EMBL" id="BARS01040142">
    <property type="protein sequence ID" value="GAG32481.1"/>
    <property type="molecule type" value="Genomic_DNA"/>
</dbReference>
<feature type="non-terminal residue" evidence="1">
    <location>
        <position position="1"/>
    </location>
</feature>
<comment type="caution">
    <text evidence="1">The sequence shown here is derived from an EMBL/GenBank/DDBJ whole genome shotgun (WGS) entry which is preliminary data.</text>
</comment>
<proteinExistence type="predicted"/>
<dbReference type="AlphaFoldDB" id="X0Y6K2"/>
<reference evidence="1" key="1">
    <citation type="journal article" date="2014" name="Front. Microbiol.">
        <title>High frequency of phylogenetically diverse reductive dehalogenase-homologous genes in deep subseafloor sedimentary metagenomes.</title>
        <authorList>
            <person name="Kawai M."/>
            <person name="Futagami T."/>
            <person name="Toyoda A."/>
            <person name="Takaki Y."/>
            <person name="Nishi S."/>
            <person name="Hori S."/>
            <person name="Arai W."/>
            <person name="Tsubouchi T."/>
            <person name="Morono Y."/>
            <person name="Uchiyama I."/>
            <person name="Ito T."/>
            <person name="Fujiyama A."/>
            <person name="Inagaki F."/>
            <person name="Takami H."/>
        </authorList>
    </citation>
    <scope>NUCLEOTIDE SEQUENCE</scope>
    <source>
        <strain evidence="1">Expedition CK06-06</strain>
    </source>
</reference>
<name>X0Y6K2_9ZZZZ</name>
<sequence>TYLNTHHIFSRSNLSVRWDLNNGVCLCSGHHTLNNNSAHKAPTEFVEWMKEIWDIEWYNNLRVKANTIKKWTIPELESLVKEFKKEIKDEQYIEK</sequence>
<gene>
    <name evidence="1" type="ORF">S01H1_61237</name>
</gene>
<protein>
    <submittedName>
        <fullName evidence="1">Uncharacterized protein</fullName>
    </submittedName>
</protein>